<dbReference type="EC" id="2.7.1.40" evidence="4"/>
<evidence type="ECO:0000256" key="7">
    <source>
        <dbReference type="ARBA" id="ARBA00022741"/>
    </source>
</evidence>
<dbReference type="UniPathway" id="UPA00109">
    <property type="reaction ID" value="UER00188"/>
</dbReference>
<keyword evidence="11" id="KW-0324">Glycolysis</keyword>
<evidence type="ECO:0000256" key="11">
    <source>
        <dbReference type="ARBA" id="ARBA00023152"/>
    </source>
</evidence>
<dbReference type="GO" id="GO:0005524">
    <property type="term" value="F:ATP binding"/>
    <property type="evidence" value="ECO:0007669"/>
    <property type="project" value="UniProtKB-KW"/>
</dbReference>
<dbReference type="InterPro" id="IPR011037">
    <property type="entry name" value="Pyrv_Knase-like_insert_dom_sf"/>
</dbReference>
<sequence length="594" mass="64075">MNAERAFHDALAVVRDEVRALRDDARSAADAAAERIERVHPHHREGARNLLHYLALREHDLRPLQERLSTLGLSSLGRMEGDVLRNLDAVLRVTEAALGTEDDRQEIDPDDRGDLRDNAAALLGGDADDRRTRIMVTLPSSGADDASLAAGFVDAGMDLARINCAHDDPSAWRRMAENVRAASDRVRVAMDLAGPKLRTGPVGDGPHVVKVKPARDAAGGVVEPARFALAAELDLGASVPRIPVADRAWLARRSPGDLVRFHDARGRSRRMSVARADGEGVVLEGDRTSYLEQGATLRCEDDEARIGELPAVAGALRVERGDTLTLTASLQPASSEGGSHRIGCTLPEAFTAIEVGHRVAFDDGKIEGVVRSAGDGEASIEITRARAGGAKLKAEKGINLPDTDLPIAALTEEDVAALDTVVDIADIVELSFARSADDIRRLYDELDARGADQLGVVVKLETTQGFRALPEIILELMRRPRVGVMIARGDLAVEAGFARLAEVQEELLWICESARIPVIWATQVLDDLAKSGVPTRAEITDAATAGRAECVMLNKGPRIEDAIRALDDILGRMADHIDKKSPQLRRLRSWSPPA</sequence>
<dbReference type="InterPro" id="IPR015806">
    <property type="entry name" value="Pyrv_Knase_insert_dom_sf"/>
</dbReference>
<dbReference type="InterPro" id="IPR015793">
    <property type="entry name" value="Pyrv_Knase_brl"/>
</dbReference>
<dbReference type="InterPro" id="IPR040442">
    <property type="entry name" value="Pyrv_kinase-like_dom_sf"/>
</dbReference>
<reference evidence="14 15" key="1">
    <citation type="submission" date="2018-09" db="EMBL/GenBank/DDBJ databases">
        <title>Whole genome sequencing of Microbacterium oryzae strain MB-10T.</title>
        <authorList>
            <person name="Das S.K."/>
        </authorList>
    </citation>
    <scope>NUCLEOTIDE SEQUENCE [LARGE SCALE GENOMIC DNA]</scope>
    <source>
        <strain evidence="14 15">MB-10</strain>
    </source>
</reference>
<dbReference type="InterPro" id="IPR001697">
    <property type="entry name" value="Pyr_Knase"/>
</dbReference>
<dbReference type="EMBL" id="CP032550">
    <property type="protein sequence ID" value="QGU27136.1"/>
    <property type="molecule type" value="Genomic_DNA"/>
</dbReference>
<dbReference type="Gene3D" id="2.40.33.10">
    <property type="entry name" value="PK beta-barrel domain-like"/>
    <property type="match status" value="1"/>
</dbReference>
<dbReference type="GO" id="GO:0016301">
    <property type="term" value="F:kinase activity"/>
    <property type="evidence" value="ECO:0007669"/>
    <property type="project" value="UniProtKB-KW"/>
</dbReference>
<dbReference type="SUPFAM" id="SSF51621">
    <property type="entry name" value="Phosphoenolpyruvate/pyruvate domain"/>
    <property type="match status" value="1"/>
</dbReference>
<evidence type="ECO:0000256" key="9">
    <source>
        <dbReference type="ARBA" id="ARBA00022840"/>
    </source>
</evidence>
<dbReference type="NCBIfam" id="NF011314">
    <property type="entry name" value="PRK14725.1"/>
    <property type="match status" value="1"/>
</dbReference>
<keyword evidence="8 14" id="KW-0418">Kinase</keyword>
<protein>
    <recommendedName>
        <fullName evidence="4">pyruvate kinase</fullName>
        <ecNumber evidence="4">2.7.1.40</ecNumber>
    </recommendedName>
</protein>
<evidence type="ECO:0000256" key="12">
    <source>
        <dbReference type="ARBA" id="ARBA00023317"/>
    </source>
</evidence>
<gene>
    <name evidence="14" type="ORF">D7D94_05250</name>
</gene>
<accession>A0A6I6DSR1</accession>
<keyword evidence="15" id="KW-1185">Reference proteome</keyword>
<evidence type="ECO:0000256" key="2">
    <source>
        <dbReference type="ARBA" id="ARBA00004997"/>
    </source>
</evidence>
<dbReference type="Gene3D" id="3.20.20.60">
    <property type="entry name" value="Phosphoenolpyruvate-binding domains"/>
    <property type="match status" value="1"/>
</dbReference>
<evidence type="ECO:0000256" key="4">
    <source>
        <dbReference type="ARBA" id="ARBA00012142"/>
    </source>
</evidence>
<keyword evidence="10" id="KW-0460">Magnesium</keyword>
<evidence type="ECO:0000256" key="3">
    <source>
        <dbReference type="ARBA" id="ARBA00008663"/>
    </source>
</evidence>
<dbReference type="RefSeq" id="WP_156241629.1">
    <property type="nucleotide sequence ID" value="NZ_BAAAZL010000006.1"/>
</dbReference>
<dbReference type="Proteomes" id="UP000422989">
    <property type="component" value="Chromosome"/>
</dbReference>
<dbReference type="AlphaFoldDB" id="A0A6I6DSR1"/>
<evidence type="ECO:0000313" key="15">
    <source>
        <dbReference type="Proteomes" id="UP000422989"/>
    </source>
</evidence>
<evidence type="ECO:0000259" key="13">
    <source>
        <dbReference type="Pfam" id="PF00224"/>
    </source>
</evidence>
<dbReference type="PANTHER" id="PTHR11817">
    <property type="entry name" value="PYRUVATE KINASE"/>
    <property type="match status" value="1"/>
</dbReference>
<keyword evidence="6" id="KW-0479">Metal-binding</keyword>
<feature type="domain" description="Pyruvate kinase barrel" evidence="13">
    <location>
        <begin position="303"/>
        <end position="554"/>
    </location>
</feature>
<keyword evidence="5" id="KW-0808">Transferase</keyword>
<dbReference type="KEGG" id="moj:D7D94_05250"/>
<evidence type="ECO:0000256" key="6">
    <source>
        <dbReference type="ARBA" id="ARBA00022723"/>
    </source>
</evidence>
<dbReference type="InterPro" id="IPR015813">
    <property type="entry name" value="Pyrv/PenolPyrv_kinase-like_dom"/>
</dbReference>
<comment type="similarity">
    <text evidence="3">Belongs to the pyruvate kinase family.</text>
</comment>
<keyword evidence="9" id="KW-0067">ATP-binding</keyword>
<organism evidence="14 15">
    <name type="scientific">Microbacterium oryzae</name>
    <dbReference type="NCBI Taxonomy" id="743009"/>
    <lineage>
        <taxon>Bacteria</taxon>
        <taxon>Bacillati</taxon>
        <taxon>Actinomycetota</taxon>
        <taxon>Actinomycetes</taxon>
        <taxon>Micrococcales</taxon>
        <taxon>Microbacteriaceae</taxon>
        <taxon>Microbacterium</taxon>
    </lineage>
</organism>
<dbReference type="SUPFAM" id="SSF50800">
    <property type="entry name" value="PK beta-barrel domain-like"/>
    <property type="match status" value="1"/>
</dbReference>
<comment type="pathway">
    <text evidence="2">Carbohydrate degradation; glycolysis; pyruvate from D-glyceraldehyde 3-phosphate: step 5/5.</text>
</comment>
<evidence type="ECO:0000256" key="10">
    <source>
        <dbReference type="ARBA" id="ARBA00022842"/>
    </source>
</evidence>
<keyword evidence="7" id="KW-0547">Nucleotide-binding</keyword>
<comment type="cofactor">
    <cofactor evidence="1">
        <name>K(+)</name>
        <dbReference type="ChEBI" id="CHEBI:29103"/>
    </cofactor>
</comment>
<evidence type="ECO:0000256" key="5">
    <source>
        <dbReference type="ARBA" id="ARBA00022679"/>
    </source>
</evidence>
<dbReference type="GO" id="GO:0004743">
    <property type="term" value="F:pyruvate kinase activity"/>
    <property type="evidence" value="ECO:0007669"/>
    <property type="project" value="UniProtKB-EC"/>
</dbReference>
<dbReference type="GO" id="GO:0000287">
    <property type="term" value="F:magnesium ion binding"/>
    <property type="evidence" value="ECO:0007669"/>
    <property type="project" value="InterPro"/>
</dbReference>
<proteinExistence type="inferred from homology"/>
<name>A0A6I6DSR1_9MICO</name>
<evidence type="ECO:0000313" key="14">
    <source>
        <dbReference type="EMBL" id="QGU27136.1"/>
    </source>
</evidence>
<evidence type="ECO:0000256" key="8">
    <source>
        <dbReference type="ARBA" id="ARBA00022777"/>
    </source>
</evidence>
<keyword evidence="12 14" id="KW-0670">Pyruvate</keyword>
<evidence type="ECO:0000256" key="1">
    <source>
        <dbReference type="ARBA" id="ARBA00001958"/>
    </source>
</evidence>
<dbReference type="OrthoDB" id="9812123at2"/>
<dbReference type="Pfam" id="PF00224">
    <property type="entry name" value="PK"/>
    <property type="match status" value="1"/>
</dbReference>
<dbReference type="GO" id="GO:0030955">
    <property type="term" value="F:potassium ion binding"/>
    <property type="evidence" value="ECO:0007669"/>
    <property type="project" value="InterPro"/>
</dbReference>